<gene>
    <name evidence="7" type="ORF">JAAARDRAFT_129042</name>
</gene>
<dbReference type="InParanoid" id="A0A067PXB6"/>
<dbReference type="GO" id="GO:0008299">
    <property type="term" value="P:isoprenoid biosynthetic process"/>
    <property type="evidence" value="ECO:0007669"/>
    <property type="project" value="UniProtKB-ARBA"/>
</dbReference>
<dbReference type="PANTHER" id="PTHR35201">
    <property type="entry name" value="TERPENE SYNTHASE"/>
    <property type="match status" value="1"/>
</dbReference>
<dbReference type="GO" id="GO:0046872">
    <property type="term" value="F:metal ion binding"/>
    <property type="evidence" value="ECO:0007669"/>
    <property type="project" value="UniProtKB-KW"/>
</dbReference>
<dbReference type="Pfam" id="PF19086">
    <property type="entry name" value="Terpene_syn_C_2"/>
    <property type="match status" value="1"/>
</dbReference>
<protein>
    <recommendedName>
        <fullName evidence="6">Terpene synthase</fullName>
        <ecNumber evidence="6">4.2.3.-</ecNumber>
    </recommendedName>
</protein>
<dbReference type="Proteomes" id="UP000027265">
    <property type="component" value="Unassembled WGS sequence"/>
</dbReference>
<dbReference type="Gene3D" id="1.10.600.10">
    <property type="entry name" value="Farnesyl Diphosphate Synthase"/>
    <property type="match status" value="1"/>
</dbReference>
<dbReference type="HOGENOM" id="CLU_042538_2_1_1"/>
<keyword evidence="3 6" id="KW-0479">Metal-binding</keyword>
<evidence type="ECO:0000256" key="5">
    <source>
        <dbReference type="ARBA" id="ARBA00023239"/>
    </source>
</evidence>
<dbReference type="InterPro" id="IPR034686">
    <property type="entry name" value="Terpene_cyclase-like_2"/>
</dbReference>
<dbReference type="EMBL" id="KL197717">
    <property type="protein sequence ID" value="KDQ58520.1"/>
    <property type="molecule type" value="Genomic_DNA"/>
</dbReference>
<accession>A0A067PXB6</accession>
<reference evidence="8" key="1">
    <citation type="journal article" date="2014" name="Proc. Natl. Acad. Sci. U.S.A.">
        <title>Extensive sampling of basidiomycete genomes demonstrates inadequacy of the white-rot/brown-rot paradigm for wood decay fungi.</title>
        <authorList>
            <person name="Riley R."/>
            <person name="Salamov A.A."/>
            <person name="Brown D.W."/>
            <person name="Nagy L.G."/>
            <person name="Floudas D."/>
            <person name="Held B.W."/>
            <person name="Levasseur A."/>
            <person name="Lombard V."/>
            <person name="Morin E."/>
            <person name="Otillar R."/>
            <person name="Lindquist E.A."/>
            <person name="Sun H."/>
            <person name="LaButti K.M."/>
            <person name="Schmutz J."/>
            <person name="Jabbour D."/>
            <person name="Luo H."/>
            <person name="Baker S.E."/>
            <person name="Pisabarro A.G."/>
            <person name="Walton J.D."/>
            <person name="Blanchette R.A."/>
            <person name="Henrissat B."/>
            <person name="Martin F."/>
            <person name="Cullen D."/>
            <person name="Hibbett D.S."/>
            <person name="Grigoriev I.V."/>
        </authorList>
    </citation>
    <scope>NUCLEOTIDE SEQUENCE [LARGE SCALE GENOMIC DNA]</scope>
    <source>
        <strain evidence="8">MUCL 33604</strain>
    </source>
</reference>
<dbReference type="PANTHER" id="PTHR35201:SF4">
    <property type="entry name" value="BETA-PINACENE SYNTHASE-RELATED"/>
    <property type="match status" value="1"/>
</dbReference>
<dbReference type="EC" id="4.2.3.-" evidence="6"/>
<dbReference type="SFLD" id="SFLDG01020">
    <property type="entry name" value="Terpene_Cyclase_Like_2"/>
    <property type="match status" value="1"/>
</dbReference>
<name>A0A067PXB6_9AGAM</name>
<evidence type="ECO:0000313" key="8">
    <source>
        <dbReference type="Proteomes" id="UP000027265"/>
    </source>
</evidence>
<keyword evidence="5 6" id="KW-0456">Lyase</keyword>
<evidence type="ECO:0000256" key="6">
    <source>
        <dbReference type="RuleBase" id="RU366034"/>
    </source>
</evidence>
<proteinExistence type="inferred from homology"/>
<evidence type="ECO:0000256" key="2">
    <source>
        <dbReference type="ARBA" id="ARBA00006333"/>
    </source>
</evidence>
<dbReference type="SUPFAM" id="SSF48576">
    <property type="entry name" value="Terpenoid synthases"/>
    <property type="match status" value="1"/>
</dbReference>
<dbReference type="SFLD" id="SFLDS00005">
    <property type="entry name" value="Isoprenoid_Synthase_Type_I"/>
    <property type="match status" value="1"/>
</dbReference>
<evidence type="ECO:0000256" key="3">
    <source>
        <dbReference type="ARBA" id="ARBA00022723"/>
    </source>
</evidence>
<comment type="cofactor">
    <cofactor evidence="1 6">
        <name>Mg(2+)</name>
        <dbReference type="ChEBI" id="CHEBI:18420"/>
    </cofactor>
</comment>
<dbReference type="AlphaFoldDB" id="A0A067PXB6"/>
<sequence length="381" mass="42675">MLTLFVFPHGISLPLLAVSFTLLLLKIYRSLISIRLPALPTTASLDTPKPSTPSQIHFPDFISYSGMKLRMNRHYERATSDSERWIAESAGLGERDIASLRGTKGGLLSAMCYPDCDYTGLRLVCDFISYLFYIDDATDSLSGTTQTVKDNIVGAVHETNSQTSKQTFKVTKDYWLRLVADAGAPESAQRQFASSFEAFLKSLHQQAKDRTIGSIPDLESYIALRRDTSGCRPCSALISCANRLDIPDEVINHPVVRALEDATNDLVTWSNDIFSYNVEQSRGDTHNMLVIVMREKGLSLQGAVDFVASMTMQSIDRFYENCTALPSWGPEIDDQVRVYVDGLANWIIGSLHWSFESERYFLKEGRNIKSSRVVTLLPRQV</sequence>
<keyword evidence="4 6" id="KW-0460">Magnesium</keyword>
<keyword evidence="8" id="KW-1185">Reference proteome</keyword>
<dbReference type="GO" id="GO:0010333">
    <property type="term" value="F:terpene synthase activity"/>
    <property type="evidence" value="ECO:0007669"/>
    <property type="project" value="InterPro"/>
</dbReference>
<dbReference type="OrthoDB" id="2861623at2759"/>
<evidence type="ECO:0000256" key="1">
    <source>
        <dbReference type="ARBA" id="ARBA00001946"/>
    </source>
</evidence>
<organism evidence="7 8">
    <name type="scientific">Jaapia argillacea MUCL 33604</name>
    <dbReference type="NCBI Taxonomy" id="933084"/>
    <lineage>
        <taxon>Eukaryota</taxon>
        <taxon>Fungi</taxon>
        <taxon>Dikarya</taxon>
        <taxon>Basidiomycota</taxon>
        <taxon>Agaricomycotina</taxon>
        <taxon>Agaricomycetes</taxon>
        <taxon>Agaricomycetidae</taxon>
        <taxon>Jaapiales</taxon>
        <taxon>Jaapiaceae</taxon>
        <taxon>Jaapia</taxon>
    </lineage>
</organism>
<dbReference type="InterPro" id="IPR008949">
    <property type="entry name" value="Isoprenoid_synthase_dom_sf"/>
</dbReference>
<comment type="similarity">
    <text evidence="2 6">Belongs to the terpene synthase family.</text>
</comment>
<evidence type="ECO:0000256" key="4">
    <source>
        <dbReference type="ARBA" id="ARBA00022842"/>
    </source>
</evidence>
<evidence type="ECO:0000313" key="7">
    <source>
        <dbReference type="EMBL" id="KDQ58520.1"/>
    </source>
</evidence>